<evidence type="ECO:0000313" key="2">
    <source>
        <dbReference type="Proteomes" id="UP000648075"/>
    </source>
</evidence>
<evidence type="ECO:0008006" key="3">
    <source>
        <dbReference type="Google" id="ProtNLM"/>
    </source>
</evidence>
<reference evidence="1" key="2">
    <citation type="submission" date="2020-09" db="EMBL/GenBank/DDBJ databases">
        <authorList>
            <person name="Sun Q."/>
            <person name="Kim S."/>
        </authorList>
    </citation>
    <scope>NUCLEOTIDE SEQUENCE</scope>
    <source>
        <strain evidence="1">KCTC 32255</strain>
    </source>
</reference>
<gene>
    <name evidence="1" type="ORF">GCM10011614_31870</name>
</gene>
<dbReference type="Pfam" id="PF11136">
    <property type="entry name" value="DUF2889"/>
    <property type="match status" value="1"/>
</dbReference>
<organism evidence="1 2">
    <name type="scientific">Novosphingobium colocasiae</name>
    <dbReference type="NCBI Taxonomy" id="1256513"/>
    <lineage>
        <taxon>Bacteria</taxon>
        <taxon>Pseudomonadati</taxon>
        <taxon>Pseudomonadota</taxon>
        <taxon>Alphaproteobacteria</taxon>
        <taxon>Sphingomonadales</taxon>
        <taxon>Sphingomonadaceae</taxon>
        <taxon>Novosphingobium</taxon>
    </lineage>
</organism>
<dbReference type="EMBL" id="BMZA01000018">
    <property type="protein sequence ID" value="GGZ14526.1"/>
    <property type="molecule type" value="Genomic_DNA"/>
</dbReference>
<sequence>MPLPGRTKVVPDLPRPLNPDYGSGTFRRRLTYRVKAGPGGVTARMHLLDVFHDMQVVIRVEAGRVAAVDGAMARHPNTTCPGAIAALQDLVGLPLVGAAQTLRQAAMSRHCTHLRDAASWVLGALERGEPDFITEFAITDADAADRQHLTMTTNGVVRLALDLEAMVITAPAALAGRAMFGGFGRWVDETYAGREADDWRMTQIAFFVARGRRWRVDGDPGIAVGVEHSREGVCHAFTRPSFPDALSIVGFTRDFSAGLPPVEEVE</sequence>
<comment type="caution">
    <text evidence="1">The sequence shown here is derived from an EMBL/GenBank/DDBJ whole genome shotgun (WGS) entry which is preliminary data.</text>
</comment>
<dbReference type="InterPro" id="IPR021312">
    <property type="entry name" value="DUF2889"/>
</dbReference>
<dbReference type="AlphaFoldDB" id="A0A918PLR4"/>
<keyword evidence="2" id="KW-1185">Reference proteome</keyword>
<proteinExistence type="predicted"/>
<evidence type="ECO:0000313" key="1">
    <source>
        <dbReference type="EMBL" id="GGZ14526.1"/>
    </source>
</evidence>
<dbReference type="Proteomes" id="UP000648075">
    <property type="component" value="Unassembled WGS sequence"/>
</dbReference>
<accession>A0A918PLR4</accession>
<protein>
    <recommendedName>
        <fullName evidence="3">DUF2889 domain-containing protein</fullName>
    </recommendedName>
</protein>
<reference evidence="1" key="1">
    <citation type="journal article" date="2014" name="Int. J. Syst. Evol. Microbiol.">
        <title>Complete genome sequence of Corynebacterium casei LMG S-19264T (=DSM 44701T), isolated from a smear-ripened cheese.</title>
        <authorList>
            <consortium name="US DOE Joint Genome Institute (JGI-PGF)"/>
            <person name="Walter F."/>
            <person name="Albersmeier A."/>
            <person name="Kalinowski J."/>
            <person name="Ruckert C."/>
        </authorList>
    </citation>
    <scope>NUCLEOTIDE SEQUENCE</scope>
    <source>
        <strain evidence="1">KCTC 32255</strain>
    </source>
</reference>
<name>A0A918PLR4_9SPHN</name>